<dbReference type="InterPro" id="IPR000387">
    <property type="entry name" value="Tyr_Pase_dom"/>
</dbReference>
<dbReference type="Pfam" id="PF00782">
    <property type="entry name" value="DSPc"/>
    <property type="match status" value="1"/>
</dbReference>
<dbReference type="GO" id="GO:0004725">
    <property type="term" value="F:protein tyrosine phosphatase activity"/>
    <property type="evidence" value="ECO:0007669"/>
    <property type="project" value="UniProtKB-EC"/>
</dbReference>
<dbReference type="PROSITE" id="PS50054">
    <property type="entry name" value="TYR_PHOSPHATASE_DUAL"/>
    <property type="match status" value="1"/>
</dbReference>
<dbReference type="PROSITE" id="PS50056">
    <property type="entry name" value="TYR_PHOSPHATASE_2"/>
    <property type="match status" value="1"/>
</dbReference>
<dbReference type="InterPro" id="IPR000340">
    <property type="entry name" value="Dual-sp_phosphatase_cat-dom"/>
</dbReference>
<dbReference type="Gene3D" id="3.90.190.10">
    <property type="entry name" value="Protein tyrosine phosphatase superfamily"/>
    <property type="match status" value="1"/>
</dbReference>
<dbReference type="OrthoDB" id="2017893at2759"/>
<dbReference type="SMART" id="SM00195">
    <property type="entry name" value="DSPc"/>
    <property type="match status" value="1"/>
</dbReference>
<evidence type="ECO:0000256" key="4">
    <source>
        <dbReference type="ARBA" id="ARBA00022912"/>
    </source>
</evidence>
<dbReference type="InterPro" id="IPR029021">
    <property type="entry name" value="Prot-tyrosine_phosphatase-like"/>
</dbReference>
<dbReference type="AlphaFoldDB" id="A0A0M0JUY9"/>
<dbReference type="Proteomes" id="UP000037460">
    <property type="component" value="Unassembled WGS sequence"/>
</dbReference>
<evidence type="ECO:0000313" key="7">
    <source>
        <dbReference type="EMBL" id="KOO30167.1"/>
    </source>
</evidence>
<dbReference type="EC" id="3.1.3.48" evidence="2"/>
<name>A0A0M0JUY9_9EUKA</name>
<protein>
    <recommendedName>
        <fullName evidence="2">protein-tyrosine-phosphatase</fullName>
        <ecNumber evidence="2">3.1.3.48</ecNumber>
    </recommendedName>
</protein>
<comment type="similarity">
    <text evidence="1">Belongs to the protein-tyrosine phosphatase family. Non-receptor class dual specificity subfamily.</text>
</comment>
<evidence type="ECO:0000256" key="3">
    <source>
        <dbReference type="ARBA" id="ARBA00022801"/>
    </source>
</evidence>
<evidence type="ECO:0000313" key="8">
    <source>
        <dbReference type="Proteomes" id="UP000037460"/>
    </source>
</evidence>
<dbReference type="CDD" id="cd14498">
    <property type="entry name" value="DSP"/>
    <property type="match status" value="1"/>
</dbReference>
<dbReference type="SUPFAM" id="SSF52799">
    <property type="entry name" value="(Phosphotyrosine protein) phosphatases II"/>
    <property type="match status" value="1"/>
</dbReference>
<keyword evidence="8" id="KW-1185">Reference proteome</keyword>
<dbReference type="InterPro" id="IPR016130">
    <property type="entry name" value="Tyr_Pase_AS"/>
</dbReference>
<dbReference type="PROSITE" id="PS00383">
    <property type="entry name" value="TYR_PHOSPHATASE_1"/>
    <property type="match status" value="1"/>
</dbReference>
<evidence type="ECO:0000259" key="5">
    <source>
        <dbReference type="PROSITE" id="PS50054"/>
    </source>
</evidence>
<gene>
    <name evidence="7" type="ORF">Ctob_014258</name>
</gene>
<evidence type="ECO:0000256" key="2">
    <source>
        <dbReference type="ARBA" id="ARBA00013064"/>
    </source>
</evidence>
<feature type="domain" description="Tyrosine specific protein phosphatases" evidence="6">
    <location>
        <begin position="228"/>
        <end position="290"/>
    </location>
</feature>
<sequence length="394" mass="42676">MPKKWLVENRKIISAGLRIVKMTAAAGCVAGLPLEAVMGLPSQAVSKAEVEAVKMFERVYSGSVLFGDDALGDDASSTSSSASPSAAKAVKAATGRAYKQLRKMLKEQCEDEYLVHSLIWNDETLKRKAAAKAAALKEVEVMAAAPTGMAKAASLRMKVGLHAWKSTLGTDCVNEIVPGLFLGDCSAAERPPGSVRRIINMTQSAGFHEGRLKYLHIDIDDSDDAPILKFVDRANAFLDEGLRSSEHVLVHCNSGMSRSATLVIAFLMSRRGMSLADAYETTRSARPVILPNRGFFGALQRHELALGRPASMSLEDAEVERLAHPCQGHLRVRARDVLRAKGGDYQKALEALCRERDTMVGSPMGEDDEHAPERALHEMQISAALDLLTAKPRV</sequence>
<comment type="caution">
    <text evidence="7">The sequence shown here is derived from an EMBL/GenBank/DDBJ whole genome shotgun (WGS) entry which is preliminary data.</text>
</comment>
<dbReference type="GO" id="GO:0043409">
    <property type="term" value="P:negative regulation of MAPK cascade"/>
    <property type="evidence" value="ECO:0007669"/>
    <property type="project" value="TreeGrafter"/>
</dbReference>
<dbReference type="PANTHER" id="PTHR10159">
    <property type="entry name" value="DUAL SPECIFICITY PROTEIN PHOSPHATASE"/>
    <property type="match status" value="1"/>
</dbReference>
<proteinExistence type="inferred from homology"/>
<dbReference type="EMBL" id="JWZX01002275">
    <property type="protein sequence ID" value="KOO30167.1"/>
    <property type="molecule type" value="Genomic_DNA"/>
</dbReference>
<organism evidence="7 8">
    <name type="scientific">Chrysochromulina tobinii</name>
    <dbReference type="NCBI Taxonomy" id="1460289"/>
    <lineage>
        <taxon>Eukaryota</taxon>
        <taxon>Haptista</taxon>
        <taxon>Haptophyta</taxon>
        <taxon>Prymnesiophyceae</taxon>
        <taxon>Prymnesiales</taxon>
        <taxon>Chrysochromulinaceae</taxon>
        <taxon>Chrysochromulina</taxon>
    </lineage>
</organism>
<feature type="domain" description="Tyrosine-protein phosphatase" evidence="5">
    <location>
        <begin position="171"/>
        <end position="308"/>
    </location>
</feature>
<accession>A0A0M0JUY9</accession>
<dbReference type="GO" id="GO:0005737">
    <property type="term" value="C:cytoplasm"/>
    <property type="evidence" value="ECO:0007669"/>
    <property type="project" value="TreeGrafter"/>
</dbReference>
<dbReference type="InterPro" id="IPR020422">
    <property type="entry name" value="TYR_PHOSPHATASE_DUAL_dom"/>
</dbReference>
<evidence type="ECO:0000259" key="6">
    <source>
        <dbReference type="PROSITE" id="PS50056"/>
    </source>
</evidence>
<keyword evidence="4" id="KW-0904">Protein phosphatase</keyword>
<reference evidence="8" key="1">
    <citation type="journal article" date="2015" name="PLoS Genet.">
        <title>Genome Sequence and Transcriptome Analyses of Chrysochromulina tobin: Metabolic Tools for Enhanced Algal Fitness in the Prominent Order Prymnesiales (Haptophyceae).</title>
        <authorList>
            <person name="Hovde B.T."/>
            <person name="Deodato C.R."/>
            <person name="Hunsperger H.M."/>
            <person name="Ryken S.A."/>
            <person name="Yost W."/>
            <person name="Jha R.K."/>
            <person name="Patterson J."/>
            <person name="Monnat R.J. Jr."/>
            <person name="Barlow S.B."/>
            <person name="Starkenburg S.R."/>
            <person name="Cattolico R.A."/>
        </authorList>
    </citation>
    <scope>NUCLEOTIDE SEQUENCE</scope>
    <source>
        <strain evidence="8">CCMP291</strain>
    </source>
</reference>
<keyword evidence="3" id="KW-0378">Hydrolase</keyword>
<evidence type="ECO:0000256" key="1">
    <source>
        <dbReference type="ARBA" id="ARBA00008601"/>
    </source>
</evidence>
<dbReference type="PANTHER" id="PTHR10159:SF519">
    <property type="entry name" value="DUAL SPECIFICITY PROTEIN PHOSPHATASE MPK3"/>
    <property type="match status" value="1"/>
</dbReference>